<protein>
    <submittedName>
        <fullName evidence="1">60 kDa inner membrane insertion protein</fullName>
    </submittedName>
</protein>
<sequence>MLLQLPLLYVMYDVIRGLTNTIGAHHVSSPKYISHSTLLYKSLVEAGGAMYSFGINLALKVTSPHGSFAKALPFYVIVLISVALQYIQMNQITNKNPQAAQANKQAYYLNKFSPLIFGIIYLN</sequence>
<reference evidence="1" key="1">
    <citation type="submission" date="2013-08" db="EMBL/GenBank/DDBJ databases">
        <authorList>
            <person name="Mendez C."/>
            <person name="Richter M."/>
            <person name="Ferrer M."/>
            <person name="Sanchez J."/>
        </authorList>
    </citation>
    <scope>NUCLEOTIDE SEQUENCE</scope>
</reference>
<comment type="caution">
    <text evidence="1">The sequence shown here is derived from an EMBL/GenBank/DDBJ whole genome shotgun (WGS) entry which is preliminary data.</text>
</comment>
<name>T0YJE2_9ZZZZ</name>
<evidence type="ECO:0000313" key="1">
    <source>
        <dbReference type="EMBL" id="EQD35531.1"/>
    </source>
</evidence>
<gene>
    <name evidence="1" type="ORF">B1A_18240</name>
</gene>
<accession>T0YJE2</accession>
<dbReference type="EMBL" id="AUZX01013449">
    <property type="protein sequence ID" value="EQD35531.1"/>
    <property type="molecule type" value="Genomic_DNA"/>
</dbReference>
<reference evidence="1" key="2">
    <citation type="journal article" date="2014" name="ISME J.">
        <title>Microbial stratification in low pH oxic and suboxic macroscopic growths along an acid mine drainage.</title>
        <authorList>
            <person name="Mendez-Garcia C."/>
            <person name="Mesa V."/>
            <person name="Sprenger R.R."/>
            <person name="Richter M."/>
            <person name="Diez M.S."/>
            <person name="Solano J."/>
            <person name="Bargiela R."/>
            <person name="Golyshina O.V."/>
            <person name="Manteca A."/>
            <person name="Ramos J.L."/>
            <person name="Gallego J.R."/>
            <person name="Llorente I."/>
            <person name="Martins Dos Santos V.A."/>
            <person name="Jensen O.N."/>
            <person name="Pelaez A.I."/>
            <person name="Sanchez J."/>
            <person name="Ferrer M."/>
        </authorList>
    </citation>
    <scope>NUCLEOTIDE SEQUENCE</scope>
</reference>
<dbReference type="AlphaFoldDB" id="T0YJE2"/>
<proteinExistence type="predicted"/>
<organism evidence="1">
    <name type="scientific">mine drainage metagenome</name>
    <dbReference type="NCBI Taxonomy" id="410659"/>
    <lineage>
        <taxon>unclassified sequences</taxon>
        <taxon>metagenomes</taxon>
        <taxon>ecological metagenomes</taxon>
    </lineage>
</organism>
<feature type="non-terminal residue" evidence="1">
    <location>
        <position position="123"/>
    </location>
</feature>